<evidence type="ECO:0000259" key="6">
    <source>
        <dbReference type="Pfam" id="PF01593"/>
    </source>
</evidence>
<dbReference type="PANTHER" id="PTHR43734:SF7">
    <property type="entry name" value="4,4'-DIAPONEUROSPORENE OXYGENASE"/>
    <property type="match status" value="1"/>
</dbReference>
<evidence type="ECO:0000256" key="1">
    <source>
        <dbReference type="ARBA" id="ARBA00004829"/>
    </source>
</evidence>
<dbReference type="OrthoDB" id="9774675at2"/>
<feature type="domain" description="Amine oxidase" evidence="6">
    <location>
        <begin position="13"/>
        <end position="487"/>
    </location>
</feature>
<dbReference type="InterPro" id="IPR054840">
    <property type="entry name" value="hydcarot_desat_CrtD"/>
</dbReference>
<comment type="pathway">
    <text evidence="1 5">Carotenoid biosynthesis.</text>
</comment>
<dbReference type="RefSeq" id="WP_091377696.1">
    <property type="nucleotide sequence ID" value="NZ_LT629740.1"/>
</dbReference>
<name>A0A1H2BNI0_MUCMA</name>
<evidence type="ECO:0000256" key="2">
    <source>
        <dbReference type="ARBA" id="ARBA00006046"/>
    </source>
</evidence>
<protein>
    <submittedName>
        <fullName evidence="7">Phytoene desaturase</fullName>
    </submittedName>
</protein>
<dbReference type="Proteomes" id="UP000199679">
    <property type="component" value="Chromosome I"/>
</dbReference>
<keyword evidence="3 5" id="KW-0125">Carotenoid biosynthesis</keyword>
<dbReference type="GO" id="GO:0016491">
    <property type="term" value="F:oxidoreductase activity"/>
    <property type="evidence" value="ECO:0007669"/>
    <property type="project" value="UniProtKB-KW"/>
</dbReference>
<dbReference type="NCBIfam" id="TIGR02734">
    <property type="entry name" value="crtI_fam"/>
    <property type="match status" value="1"/>
</dbReference>
<gene>
    <name evidence="7" type="ORF">SAMN05216490_4213</name>
</gene>
<evidence type="ECO:0000256" key="5">
    <source>
        <dbReference type="RuleBase" id="RU362075"/>
    </source>
</evidence>
<keyword evidence="4 5" id="KW-0560">Oxidoreductase</keyword>
<dbReference type="InterPro" id="IPR014105">
    <property type="entry name" value="Carotenoid/retinoid_OxRdtase"/>
</dbReference>
<evidence type="ECO:0000256" key="3">
    <source>
        <dbReference type="ARBA" id="ARBA00022746"/>
    </source>
</evidence>
<dbReference type="InterPro" id="IPR002937">
    <property type="entry name" value="Amino_oxidase"/>
</dbReference>
<reference evidence="7 8" key="1">
    <citation type="submission" date="2016-10" db="EMBL/GenBank/DDBJ databases">
        <authorList>
            <person name="de Groot N.N."/>
        </authorList>
    </citation>
    <scope>NUCLEOTIDE SEQUENCE [LARGE SCALE GENOMIC DNA]</scope>
    <source>
        <strain evidence="7 8">MP1X4</strain>
    </source>
</reference>
<dbReference type="GO" id="GO:0016117">
    <property type="term" value="P:carotenoid biosynthetic process"/>
    <property type="evidence" value="ECO:0007669"/>
    <property type="project" value="UniProtKB-KW"/>
</dbReference>
<organism evidence="7 8">
    <name type="scientific">Mucilaginibacter mallensis</name>
    <dbReference type="NCBI Taxonomy" id="652787"/>
    <lineage>
        <taxon>Bacteria</taxon>
        <taxon>Pseudomonadati</taxon>
        <taxon>Bacteroidota</taxon>
        <taxon>Sphingobacteriia</taxon>
        <taxon>Sphingobacteriales</taxon>
        <taxon>Sphingobacteriaceae</taxon>
        <taxon>Mucilaginibacter</taxon>
    </lineage>
</organism>
<dbReference type="AlphaFoldDB" id="A0A1H2BNI0"/>
<dbReference type="Pfam" id="PF01593">
    <property type="entry name" value="Amino_oxidase"/>
    <property type="match status" value="1"/>
</dbReference>
<dbReference type="STRING" id="652787.SAMN05216490_4213"/>
<keyword evidence="8" id="KW-1185">Reference proteome</keyword>
<dbReference type="NCBIfam" id="NF042421">
    <property type="entry name" value="hydcarot_desat_CrtD"/>
    <property type="match status" value="1"/>
</dbReference>
<proteinExistence type="inferred from homology"/>
<dbReference type="InterPro" id="IPR036188">
    <property type="entry name" value="FAD/NAD-bd_sf"/>
</dbReference>
<evidence type="ECO:0000313" key="8">
    <source>
        <dbReference type="Proteomes" id="UP000199679"/>
    </source>
</evidence>
<sequence length="490" mass="55297">MPKKKALIIGAGIAGIATAIRLAVKGHNVEVFEANTYPGGKLSEFEKDGFRFDAGPSLLTMPQYIDELFTLAGKQPSDYFNYQKLDVVCNYFFENGSRIKAYADEGKFATEVSRATGESEKAIKKYAENSRKIYNITNHVFLERSLHQLKTYLNWNAIKSIFSLPQIDAMRTMHKANTSFFNDERMVQFFDRYATYNGSNPYAAPATLNVIPHIEQYFGAYFPDGGMYSIVSSLVKLAESLGVSFHYNSPVDEAVLDRQKVKGIKVKGELHKADTVVSNMDVWFTYHKLLKDHPKLHPQKILRQERSSSALIFYWGVSKQFPDLDLHNIFFSSDYKAEFDHVWQQKDIYDDPTVYVNISSKYKPDDAPMGCENWFVMINVPANTGQDWDKLIADARKNIIVKLSKSLDEDISQLIISETILDPRGIEHKTSSYQGSIYGTSSNSQFAAFLRHSNKSSKIDGLYFCGGSVHPGGGIPLCLLSAKIVSDWVT</sequence>
<dbReference type="EMBL" id="LT629740">
    <property type="protein sequence ID" value="SDT59326.1"/>
    <property type="molecule type" value="Genomic_DNA"/>
</dbReference>
<dbReference type="Gene3D" id="3.50.50.60">
    <property type="entry name" value="FAD/NAD(P)-binding domain"/>
    <property type="match status" value="2"/>
</dbReference>
<evidence type="ECO:0000313" key="7">
    <source>
        <dbReference type="EMBL" id="SDT59326.1"/>
    </source>
</evidence>
<dbReference type="SUPFAM" id="SSF51905">
    <property type="entry name" value="FAD/NAD(P)-binding domain"/>
    <property type="match status" value="1"/>
</dbReference>
<evidence type="ECO:0000256" key="4">
    <source>
        <dbReference type="ARBA" id="ARBA00023002"/>
    </source>
</evidence>
<dbReference type="PANTHER" id="PTHR43734">
    <property type="entry name" value="PHYTOENE DESATURASE"/>
    <property type="match status" value="1"/>
</dbReference>
<accession>A0A1H2BNI0</accession>
<comment type="similarity">
    <text evidence="2 5">Belongs to the carotenoid/retinoid oxidoreductase family.</text>
</comment>